<name>A0ABV5YSE7_9ACTN</name>
<accession>A0ABV5YSE7</accession>
<dbReference type="SUPFAM" id="SSF53850">
    <property type="entry name" value="Periplasmic binding protein-like II"/>
    <property type="match status" value="1"/>
</dbReference>
<keyword evidence="2" id="KW-1185">Reference proteome</keyword>
<dbReference type="Proteomes" id="UP001589627">
    <property type="component" value="Unassembled WGS sequence"/>
</dbReference>
<dbReference type="Gene3D" id="3.40.190.10">
    <property type="entry name" value="Periplasmic binding protein-like II"/>
    <property type="match status" value="1"/>
</dbReference>
<dbReference type="RefSeq" id="WP_378210149.1">
    <property type="nucleotide sequence ID" value="NZ_JBHLZP010000367.1"/>
</dbReference>
<organism evidence="1 2">
    <name type="scientific">Actinoallomurus acaciae</name>
    <dbReference type="NCBI Taxonomy" id="502577"/>
    <lineage>
        <taxon>Bacteria</taxon>
        <taxon>Bacillati</taxon>
        <taxon>Actinomycetota</taxon>
        <taxon>Actinomycetes</taxon>
        <taxon>Streptosporangiales</taxon>
        <taxon>Thermomonosporaceae</taxon>
        <taxon>Actinoallomurus</taxon>
    </lineage>
</organism>
<protein>
    <submittedName>
        <fullName evidence="1">Uncharacterized protein</fullName>
    </submittedName>
</protein>
<comment type="caution">
    <text evidence="1">The sequence shown here is derived from an EMBL/GenBank/DDBJ whole genome shotgun (WGS) entry which is preliminary data.</text>
</comment>
<sequence>MPERYVRRFAAKPVGSGAYTLVAATAGSQVEPKANPLWWHGRPGDRHYAAPWARHRLVPMRPAWGTGDRSIFGAEQPGPRPCSNVCCCPANA</sequence>
<gene>
    <name evidence="1" type="ORF">ACFFNX_34705</name>
</gene>
<evidence type="ECO:0000313" key="1">
    <source>
        <dbReference type="EMBL" id="MFB9837337.1"/>
    </source>
</evidence>
<dbReference type="EMBL" id="JBHLZP010000367">
    <property type="protein sequence ID" value="MFB9837337.1"/>
    <property type="molecule type" value="Genomic_DNA"/>
</dbReference>
<evidence type="ECO:0000313" key="2">
    <source>
        <dbReference type="Proteomes" id="UP001589627"/>
    </source>
</evidence>
<proteinExistence type="predicted"/>
<reference evidence="1 2" key="1">
    <citation type="submission" date="2024-09" db="EMBL/GenBank/DDBJ databases">
        <authorList>
            <person name="Sun Q."/>
            <person name="Mori K."/>
        </authorList>
    </citation>
    <scope>NUCLEOTIDE SEQUENCE [LARGE SCALE GENOMIC DNA]</scope>
    <source>
        <strain evidence="1 2">TBRC 0563</strain>
    </source>
</reference>